<dbReference type="Proteomes" id="UP000078468">
    <property type="component" value="Chromosome"/>
</dbReference>
<reference evidence="2 3" key="1">
    <citation type="submission" date="2016-05" db="EMBL/GenBank/DDBJ databases">
        <title>Non-Contiguous Finished Genome Sequence of Streptomyces parvulus 2297 Integrated Site-Specifically with Actinophage R4.</title>
        <authorList>
            <person name="Nishizawa T."/>
            <person name="Miura T."/>
            <person name="Harada C."/>
            <person name="Guo Y."/>
            <person name="Narisawa K."/>
            <person name="Ohta H."/>
            <person name="Takahashi H."/>
            <person name="Shirai M."/>
        </authorList>
    </citation>
    <scope>NUCLEOTIDE SEQUENCE [LARGE SCALE GENOMIC DNA]</scope>
    <source>
        <strain evidence="2 3">2297</strain>
    </source>
</reference>
<dbReference type="RefSeq" id="WP_064727540.1">
    <property type="nucleotide sequence ID" value="NZ_BMRX01000006.1"/>
</dbReference>
<evidence type="ECO:0000313" key="3">
    <source>
        <dbReference type="Proteomes" id="UP000078468"/>
    </source>
</evidence>
<feature type="region of interest" description="Disordered" evidence="1">
    <location>
        <begin position="1"/>
        <end position="59"/>
    </location>
</feature>
<evidence type="ECO:0000256" key="1">
    <source>
        <dbReference type="SAM" id="MobiDB-lite"/>
    </source>
</evidence>
<proteinExistence type="predicted"/>
<name>A0A191UWN3_9ACTN</name>
<gene>
    <name evidence="2" type="ORF">Spa2297_09150</name>
</gene>
<dbReference type="KEGG" id="spav:Spa2297_09150"/>
<dbReference type="GeneID" id="91305056"/>
<protein>
    <submittedName>
        <fullName evidence="2">Uncharacterized protein</fullName>
    </submittedName>
</protein>
<dbReference type="AlphaFoldDB" id="A0A191UWN3"/>
<evidence type="ECO:0000313" key="2">
    <source>
        <dbReference type="EMBL" id="ANJ07156.1"/>
    </source>
</evidence>
<organism evidence="2 3">
    <name type="scientific">Streptomyces parvulus</name>
    <dbReference type="NCBI Taxonomy" id="146923"/>
    <lineage>
        <taxon>Bacteria</taxon>
        <taxon>Bacillati</taxon>
        <taxon>Actinomycetota</taxon>
        <taxon>Actinomycetes</taxon>
        <taxon>Kitasatosporales</taxon>
        <taxon>Streptomycetaceae</taxon>
        <taxon>Streptomyces</taxon>
    </lineage>
</organism>
<feature type="compositionally biased region" description="Basic and acidic residues" evidence="1">
    <location>
        <begin position="1"/>
        <end position="19"/>
    </location>
</feature>
<dbReference type="EMBL" id="CP015866">
    <property type="protein sequence ID" value="ANJ07156.1"/>
    <property type="molecule type" value="Genomic_DNA"/>
</dbReference>
<sequence>MNQKAETPRAESGAFRKDSAAGGKSAVTVPQDSDNAQQGDGLFPADPAPTIARPVPVQTSGRLEFAARCPECRTWHRHVSLGEKDAPCGAHYRLEFASKGAAA</sequence>
<feature type="compositionally biased region" description="Polar residues" evidence="1">
    <location>
        <begin position="28"/>
        <end position="38"/>
    </location>
</feature>
<accession>A0A191UWN3</accession>